<organism evidence="1 2">
    <name type="scientific">Candidatus Muproteobacteria bacterium RIFCSPHIGHO2_02_FULL_65_16</name>
    <dbReference type="NCBI Taxonomy" id="1817766"/>
    <lineage>
        <taxon>Bacteria</taxon>
        <taxon>Pseudomonadati</taxon>
        <taxon>Pseudomonadota</taxon>
        <taxon>Candidatus Muproteobacteria</taxon>
    </lineage>
</organism>
<dbReference type="AlphaFoldDB" id="A0A1F6U6R2"/>
<comment type="caution">
    <text evidence="1">The sequence shown here is derived from an EMBL/GenBank/DDBJ whole genome shotgun (WGS) entry which is preliminary data.</text>
</comment>
<dbReference type="Proteomes" id="UP000179362">
    <property type="component" value="Unassembled WGS sequence"/>
</dbReference>
<evidence type="ECO:0000313" key="1">
    <source>
        <dbReference type="EMBL" id="OGI53010.1"/>
    </source>
</evidence>
<dbReference type="InterPro" id="IPR045944">
    <property type="entry name" value="DUF6364"/>
</dbReference>
<dbReference type="EMBL" id="MFTA01000008">
    <property type="protein sequence ID" value="OGI53010.1"/>
    <property type="molecule type" value="Genomic_DNA"/>
</dbReference>
<evidence type="ECO:0008006" key="3">
    <source>
        <dbReference type="Google" id="ProtNLM"/>
    </source>
</evidence>
<protein>
    <recommendedName>
        <fullName evidence="3">Antitoxin</fullName>
    </recommendedName>
</protein>
<dbReference type="Pfam" id="PF19891">
    <property type="entry name" value="DUF6364"/>
    <property type="match status" value="1"/>
</dbReference>
<accession>A0A1F6U6R2</accession>
<proteinExistence type="predicted"/>
<name>A0A1F6U6R2_9PROT</name>
<evidence type="ECO:0000313" key="2">
    <source>
        <dbReference type="Proteomes" id="UP000179362"/>
    </source>
</evidence>
<sequence>MATTKLTLLIEKSTAARAKRYSKRHRTSISRLVSHMLAKLPNDEDAGLTPGVRRLVGLLPRTVSVEEHRRHLRGKYKL</sequence>
<gene>
    <name evidence="1" type="ORF">A3B81_04775</name>
</gene>
<reference evidence="1 2" key="1">
    <citation type="journal article" date="2016" name="Nat. Commun.">
        <title>Thousands of microbial genomes shed light on interconnected biogeochemical processes in an aquifer system.</title>
        <authorList>
            <person name="Anantharaman K."/>
            <person name="Brown C.T."/>
            <person name="Hug L.A."/>
            <person name="Sharon I."/>
            <person name="Castelle C.J."/>
            <person name="Probst A.J."/>
            <person name="Thomas B.C."/>
            <person name="Singh A."/>
            <person name="Wilkins M.J."/>
            <person name="Karaoz U."/>
            <person name="Brodie E.L."/>
            <person name="Williams K.H."/>
            <person name="Hubbard S.S."/>
            <person name="Banfield J.F."/>
        </authorList>
    </citation>
    <scope>NUCLEOTIDE SEQUENCE [LARGE SCALE GENOMIC DNA]</scope>
</reference>